<dbReference type="GO" id="GO:0005886">
    <property type="term" value="C:plasma membrane"/>
    <property type="evidence" value="ECO:0007669"/>
    <property type="project" value="UniProtKB-SubCell"/>
</dbReference>
<dbReference type="PaxDb" id="572546-Arcpr_0556"/>
<feature type="transmembrane region" description="Helical" evidence="6">
    <location>
        <begin position="221"/>
        <end position="246"/>
    </location>
</feature>
<evidence type="ECO:0000256" key="4">
    <source>
        <dbReference type="ARBA" id="ARBA00022989"/>
    </source>
</evidence>
<dbReference type="PANTHER" id="PTHR37693">
    <property type="entry name" value="PHOSPHATIDYLGLYCEROL LYSYLTRANSFERASE"/>
    <property type="match status" value="1"/>
</dbReference>
<protein>
    <recommendedName>
        <fullName evidence="9">Flippase-like domain-containing protein</fullName>
    </recommendedName>
</protein>
<organism evidence="7 8">
    <name type="scientific">Archaeoglobus profundus (strain DSM 5631 / JCM 9629 / NBRC 100127 / Av18)</name>
    <dbReference type="NCBI Taxonomy" id="572546"/>
    <lineage>
        <taxon>Archaea</taxon>
        <taxon>Methanobacteriati</taxon>
        <taxon>Methanobacteriota</taxon>
        <taxon>Archaeoglobi</taxon>
        <taxon>Archaeoglobales</taxon>
        <taxon>Archaeoglobaceae</taxon>
        <taxon>Archaeoglobus</taxon>
    </lineage>
</organism>
<sequence length="326" mass="36386">MKDWIKATIALIISIVTIAIIFHISNFEVSLSIIRTLDYKFLVIAFLLQVSFWLLWALRLKIIAKTLGSDVSYSYSLITTLSSMFFAAITPSSAGGEPVRVKMVADVCKSYGTASAVVLIERLLDAIFFAISLPILVILTGFYVGLGFRVAGIFSLFLVLFIALLYTLLKNPKKIERFVEKLFKFTRRFLKGRTDEIKAKVITEALRFRVALIDILKSKHYACIVFLLTIAMWLLGFLIPSFILLAMHLPPYFLFSITAQVIIVVVSLIPLTPGSSGIAEGTMAYLYSAFVPQGALGVLVAIWRTITYYTNLFFGFLVSLKILKSG</sequence>
<dbReference type="RefSeq" id="WP_012939957.1">
    <property type="nucleotide sequence ID" value="NC_013741.1"/>
</dbReference>
<gene>
    <name evidence="7" type="ordered locus">Arcpr_0556</name>
</gene>
<feature type="transmembrane region" description="Helical" evidence="6">
    <location>
        <begin position="7"/>
        <end position="27"/>
    </location>
</feature>
<evidence type="ECO:0000256" key="1">
    <source>
        <dbReference type="ARBA" id="ARBA00004651"/>
    </source>
</evidence>
<keyword evidence="5 6" id="KW-0472">Membrane</keyword>
<evidence type="ECO:0000256" key="6">
    <source>
        <dbReference type="SAM" id="Phobius"/>
    </source>
</evidence>
<feature type="transmembrane region" description="Helical" evidence="6">
    <location>
        <begin position="284"/>
        <end position="302"/>
    </location>
</feature>
<evidence type="ECO:0000313" key="7">
    <source>
        <dbReference type="EMBL" id="ADB57621.1"/>
    </source>
</evidence>
<dbReference type="STRING" id="572546.Arcpr_0556"/>
<evidence type="ECO:0000256" key="2">
    <source>
        <dbReference type="ARBA" id="ARBA00022475"/>
    </source>
</evidence>
<dbReference type="AlphaFoldDB" id="D2RH46"/>
<dbReference type="KEGG" id="apo:Arcpr_0556"/>
<keyword evidence="3 6" id="KW-0812">Transmembrane</keyword>
<proteinExistence type="predicted"/>
<feature type="transmembrane region" description="Helical" evidence="6">
    <location>
        <begin position="39"/>
        <end position="58"/>
    </location>
</feature>
<keyword evidence="2" id="KW-1003">Cell membrane</keyword>
<accession>D2RH46</accession>
<dbReference type="EMBL" id="CP001857">
    <property type="protein sequence ID" value="ADB57621.1"/>
    <property type="molecule type" value="Genomic_DNA"/>
</dbReference>
<evidence type="ECO:0000256" key="3">
    <source>
        <dbReference type="ARBA" id="ARBA00022692"/>
    </source>
</evidence>
<dbReference type="NCBIfam" id="TIGR00374">
    <property type="entry name" value="flippase-like domain"/>
    <property type="match status" value="1"/>
</dbReference>
<comment type="subcellular location">
    <subcellularLocation>
        <location evidence="1">Cell membrane</location>
        <topology evidence="1">Multi-pass membrane protein</topology>
    </subcellularLocation>
</comment>
<feature type="transmembrane region" description="Helical" evidence="6">
    <location>
        <begin position="252"/>
        <end position="272"/>
    </location>
</feature>
<name>D2RH46_ARCPA</name>
<dbReference type="OrthoDB" id="15513at2157"/>
<dbReference type="Pfam" id="PF03706">
    <property type="entry name" value="LPG_synthase_TM"/>
    <property type="match status" value="1"/>
</dbReference>
<dbReference type="GeneID" id="8739215"/>
<evidence type="ECO:0000313" key="8">
    <source>
        <dbReference type="Proteomes" id="UP000001901"/>
    </source>
</evidence>
<keyword evidence="4 6" id="KW-1133">Transmembrane helix</keyword>
<evidence type="ECO:0000256" key="5">
    <source>
        <dbReference type="ARBA" id="ARBA00023136"/>
    </source>
</evidence>
<dbReference type="Proteomes" id="UP000001901">
    <property type="component" value="Chromosome"/>
</dbReference>
<keyword evidence="8" id="KW-1185">Reference proteome</keyword>
<dbReference type="PANTHER" id="PTHR37693:SF1">
    <property type="entry name" value="INTEGRAL MEMBRANE PROTEIN"/>
    <property type="match status" value="1"/>
</dbReference>
<reference evidence="7 8" key="1">
    <citation type="journal article" date="2010" name="Stand. Genomic Sci.">
        <title>Complete genome sequence of Archaeoglobus profundus type strain (AV18).</title>
        <authorList>
            <person name="von Jan M."/>
            <person name="Lapidus A."/>
            <person name="Del Rio T.G."/>
            <person name="Copeland A."/>
            <person name="Tice H."/>
            <person name="Cheng J.F."/>
            <person name="Lucas S."/>
            <person name="Chen F."/>
            <person name="Nolan M."/>
            <person name="Goodwin L."/>
            <person name="Han C."/>
            <person name="Pitluck S."/>
            <person name="Liolios K."/>
            <person name="Ivanova N."/>
            <person name="Mavromatis K."/>
            <person name="Ovchinnikova G."/>
            <person name="Chertkov O."/>
            <person name="Pati A."/>
            <person name="Chen A."/>
            <person name="Palaniappan K."/>
            <person name="Land M."/>
            <person name="Hauser L."/>
            <person name="Chang Y.J."/>
            <person name="Jeffries C.D."/>
            <person name="Saunders E."/>
            <person name="Brettin T."/>
            <person name="Detter J.C."/>
            <person name="Chain P."/>
            <person name="Eichinger K."/>
            <person name="Huber H."/>
            <person name="Spring S."/>
            <person name="Rohde M."/>
            <person name="Goker M."/>
            <person name="Wirth R."/>
            <person name="Woyke T."/>
            <person name="Bristow J."/>
            <person name="Eisen J.A."/>
            <person name="Markowitz V."/>
            <person name="Hugenholtz P."/>
            <person name="Kyrpides N.C."/>
            <person name="Klenk H.P."/>
        </authorList>
    </citation>
    <scope>NUCLEOTIDE SEQUENCE [LARGE SCALE GENOMIC DNA]</scope>
    <source>
        <strain evidence="8">DSM 5631 / JCM 9629 / NBRC 100127 / Av18</strain>
    </source>
</reference>
<dbReference type="HOGENOM" id="CLU_039146_1_0_2"/>
<feature type="transmembrane region" description="Helical" evidence="6">
    <location>
        <begin position="123"/>
        <end position="144"/>
    </location>
</feature>
<feature type="transmembrane region" description="Helical" evidence="6">
    <location>
        <begin position="150"/>
        <end position="169"/>
    </location>
</feature>
<dbReference type="eggNOG" id="arCOG00899">
    <property type="taxonomic scope" value="Archaea"/>
</dbReference>
<evidence type="ECO:0008006" key="9">
    <source>
        <dbReference type="Google" id="ProtNLM"/>
    </source>
</evidence>
<dbReference type="InterPro" id="IPR022791">
    <property type="entry name" value="L-PG_synthase/AglD"/>
</dbReference>